<dbReference type="PROSITE" id="PS51017">
    <property type="entry name" value="CCT"/>
    <property type="match status" value="1"/>
</dbReference>
<feature type="domain" description="CCT" evidence="10">
    <location>
        <begin position="313"/>
        <end position="355"/>
    </location>
</feature>
<evidence type="ECO:0000256" key="8">
    <source>
        <dbReference type="PROSITE-ProRule" id="PRU00357"/>
    </source>
</evidence>
<accession>A0A6J1AJ68</accession>
<evidence type="ECO:0000259" key="10">
    <source>
        <dbReference type="PROSITE" id="PS51017"/>
    </source>
</evidence>
<dbReference type="Pfam" id="PF06203">
    <property type="entry name" value="CCT"/>
    <property type="match status" value="1"/>
</dbReference>
<dbReference type="GO" id="GO:0008270">
    <property type="term" value="F:zinc ion binding"/>
    <property type="evidence" value="ECO:0007669"/>
    <property type="project" value="UniProtKB-KW"/>
</dbReference>
<evidence type="ECO:0000256" key="6">
    <source>
        <dbReference type="ARBA" id="ARBA00023242"/>
    </source>
</evidence>
<dbReference type="CDD" id="cd19821">
    <property type="entry name" value="Bbox1_BBX-like"/>
    <property type="match status" value="2"/>
</dbReference>
<dbReference type="InterPro" id="IPR000315">
    <property type="entry name" value="Znf_B-box"/>
</dbReference>
<dbReference type="SMART" id="SM00336">
    <property type="entry name" value="BBOX"/>
    <property type="match status" value="2"/>
</dbReference>
<feature type="domain" description="B box-type" evidence="9">
    <location>
        <begin position="20"/>
        <end position="62"/>
    </location>
</feature>
<dbReference type="AlphaFoldDB" id="A0A6J1AJ68"/>
<keyword evidence="6 8" id="KW-0539">Nucleus</keyword>
<evidence type="ECO:0000256" key="5">
    <source>
        <dbReference type="ARBA" id="ARBA00022833"/>
    </source>
</evidence>
<evidence type="ECO:0000313" key="12">
    <source>
        <dbReference type="RefSeq" id="XP_021286963.1"/>
    </source>
</evidence>
<dbReference type="PANTHER" id="PTHR31319">
    <property type="entry name" value="ZINC FINGER PROTEIN CONSTANS-LIKE 4"/>
    <property type="match status" value="1"/>
</dbReference>
<dbReference type="OrthoDB" id="153872at2759"/>
<keyword evidence="11" id="KW-1185">Reference proteome</keyword>
<dbReference type="InterPro" id="IPR049808">
    <property type="entry name" value="CONSTANS-like_Bbox1"/>
</dbReference>
<evidence type="ECO:0000259" key="9">
    <source>
        <dbReference type="PROSITE" id="PS50119"/>
    </source>
</evidence>
<dbReference type="RefSeq" id="XP_021286963.1">
    <property type="nucleotide sequence ID" value="XM_021431288.1"/>
</dbReference>
<proteinExistence type="inferred from homology"/>
<comment type="similarity">
    <text evidence="2">Belongs to the CONSTANS family.</text>
</comment>
<keyword evidence="4 7" id="KW-0863">Zinc-finger</keyword>
<dbReference type="GO" id="GO:0003700">
    <property type="term" value="F:DNA-binding transcription factor activity"/>
    <property type="evidence" value="ECO:0007669"/>
    <property type="project" value="TreeGrafter"/>
</dbReference>
<gene>
    <name evidence="12" type="primary">LOC110418538</name>
</gene>
<evidence type="ECO:0000256" key="7">
    <source>
        <dbReference type="PROSITE-ProRule" id="PRU00024"/>
    </source>
</evidence>
<dbReference type="GO" id="GO:0009909">
    <property type="term" value="P:regulation of flower development"/>
    <property type="evidence" value="ECO:0007669"/>
    <property type="project" value="InterPro"/>
</dbReference>
<sequence length="379" mass="42749">MLKVGSGGDGYVPSYWARTCDTCQAAACTLYCYTDSSYLCKSCDERIHAANPMALSHQRVWICTVCENAAAAVTCRADAASLCIKCDIEIHSVNLLARRHIRVPIPPLSGLACSSSSTHQDELRGPMFGMENEIAAATINEKIDEDETDSWLLLEPDNTDNQTISGFTYGEKVDEYMDVRDTSTEYQCQEQCSDQQQLLCVNYPEDSGSDIDVPVQTFESKNQSQQQEKQLQQQTHQWLQSIYFNTEHRRSKAAFINTPSSTLSVPIPLITAGILPNATSNIPSTYTGFPNGATDLFPYPLPLFPLQFTPMNREAKVLRYREKRKARKFEKKIRYASRKAYAETRPRVKGRFARKTDMEIEDDQLFSKEDYGYGIVPSL</sequence>
<dbReference type="GO" id="GO:0005634">
    <property type="term" value="C:nucleus"/>
    <property type="evidence" value="ECO:0007669"/>
    <property type="project" value="UniProtKB-SubCell"/>
</dbReference>
<keyword evidence="3" id="KW-0479">Metal-binding</keyword>
<protein>
    <submittedName>
        <fullName evidence="12">LOW QUALITY PROTEIN: zinc finger protein CONSTANS-LIKE 2-like</fullName>
    </submittedName>
</protein>
<organism evidence="11 12">
    <name type="scientific">Herrania umbratica</name>
    <dbReference type="NCBI Taxonomy" id="108875"/>
    <lineage>
        <taxon>Eukaryota</taxon>
        <taxon>Viridiplantae</taxon>
        <taxon>Streptophyta</taxon>
        <taxon>Embryophyta</taxon>
        <taxon>Tracheophyta</taxon>
        <taxon>Spermatophyta</taxon>
        <taxon>Magnoliopsida</taxon>
        <taxon>eudicotyledons</taxon>
        <taxon>Gunneridae</taxon>
        <taxon>Pentapetalae</taxon>
        <taxon>rosids</taxon>
        <taxon>malvids</taxon>
        <taxon>Malvales</taxon>
        <taxon>Malvaceae</taxon>
        <taxon>Byttnerioideae</taxon>
        <taxon>Herrania</taxon>
    </lineage>
</organism>
<evidence type="ECO:0000256" key="3">
    <source>
        <dbReference type="ARBA" id="ARBA00022723"/>
    </source>
</evidence>
<comment type="subcellular location">
    <subcellularLocation>
        <location evidence="1 8">Nucleus</location>
    </subcellularLocation>
</comment>
<feature type="domain" description="B box-type" evidence="9">
    <location>
        <begin position="58"/>
        <end position="105"/>
    </location>
</feature>
<name>A0A6J1AJ68_9ROSI</name>
<dbReference type="GeneID" id="110418538"/>
<keyword evidence="5" id="KW-0862">Zinc</keyword>
<evidence type="ECO:0000256" key="2">
    <source>
        <dbReference type="ARBA" id="ARBA00010024"/>
    </source>
</evidence>
<evidence type="ECO:0000313" key="11">
    <source>
        <dbReference type="Proteomes" id="UP000504621"/>
    </source>
</evidence>
<reference evidence="12" key="1">
    <citation type="submission" date="2025-08" db="UniProtKB">
        <authorList>
            <consortium name="RefSeq"/>
        </authorList>
    </citation>
    <scope>IDENTIFICATION</scope>
    <source>
        <tissue evidence="12">Leaf</tissue>
    </source>
</reference>
<dbReference type="InterPro" id="IPR045281">
    <property type="entry name" value="CONSTANS-like"/>
</dbReference>
<evidence type="ECO:0000256" key="4">
    <source>
        <dbReference type="ARBA" id="ARBA00022771"/>
    </source>
</evidence>
<dbReference type="Proteomes" id="UP000504621">
    <property type="component" value="Unplaced"/>
</dbReference>
<dbReference type="PANTHER" id="PTHR31319:SF45">
    <property type="entry name" value="ZINC FINGER PROTEIN HD1-LIKE"/>
    <property type="match status" value="1"/>
</dbReference>
<dbReference type="InterPro" id="IPR010402">
    <property type="entry name" value="CCT_domain"/>
</dbReference>
<evidence type="ECO:0000256" key="1">
    <source>
        <dbReference type="ARBA" id="ARBA00004123"/>
    </source>
</evidence>
<dbReference type="PROSITE" id="PS50119">
    <property type="entry name" value="ZF_BBOX"/>
    <property type="match status" value="2"/>
</dbReference>